<evidence type="ECO:0000313" key="7">
    <source>
        <dbReference type="Proteomes" id="UP000053820"/>
    </source>
</evidence>
<proteinExistence type="predicted"/>
<dbReference type="GO" id="GO:0005525">
    <property type="term" value="F:GTP binding"/>
    <property type="evidence" value="ECO:0007669"/>
    <property type="project" value="InterPro"/>
</dbReference>
<dbReference type="InterPro" id="IPR027417">
    <property type="entry name" value="P-loop_NTPase"/>
</dbReference>
<dbReference type="EMBL" id="KN839849">
    <property type="protein sequence ID" value="KIJ63775.1"/>
    <property type="molecule type" value="Genomic_DNA"/>
</dbReference>
<keyword evidence="2" id="KW-0175">Coiled coil</keyword>
<feature type="domain" description="AIG1-type G" evidence="5">
    <location>
        <begin position="269"/>
        <end position="437"/>
    </location>
</feature>
<feature type="compositionally biased region" description="Polar residues" evidence="3">
    <location>
        <begin position="16"/>
        <end position="36"/>
    </location>
</feature>
<dbReference type="InterPro" id="IPR006073">
    <property type="entry name" value="GTP-bd"/>
</dbReference>
<evidence type="ECO:0008006" key="8">
    <source>
        <dbReference type="Google" id="ProtNLM"/>
    </source>
</evidence>
<dbReference type="Pfam" id="PF04548">
    <property type="entry name" value="AIG1"/>
    <property type="match status" value="1"/>
</dbReference>
<protein>
    <recommendedName>
        <fullName evidence="8">G domain-containing protein</fullName>
    </recommendedName>
</protein>
<feature type="coiled-coil region" evidence="2">
    <location>
        <begin position="447"/>
        <end position="528"/>
    </location>
</feature>
<evidence type="ECO:0000259" key="4">
    <source>
        <dbReference type="Pfam" id="PF01926"/>
    </source>
</evidence>
<dbReference type="CDD" id="cd00882">
    <property type="entry name" value="Ras_like_GTPase"/>
    <property type="match status" value="2"/>
</dbReference>
<organism evidence="6 7">
    <name type="scientific">Hydnomerulius pinastri MD-312</name>
    <dbReference type="NCBI Taxonomy" id="994086"/>
    <lineage>
        <taxon>Eukaryota</taxon>
        <taxon>Fungi</taxon>
        <taxon>Dikarya</taxon>
        <taxon>Basidiomycota</taxon>
        <taxon>Agaricomycotina</taxon>
        <taxon>Agaricomycetes</taxon>
        <taxon>Agaricomycetidae</taxon>
        <taxon>Boletales</taxon>
        <taxon>Boletales incertae sedis</taxon>
        <taxon>Leucogyrophana</taxon>
    </lineage>
</organism>
<reference evidence="6 7" key="1">
    <citation type="submission" date="2014-04" db="EMBL/GenBank/DDBJ databases">
        <title>Evolutionary Origins and Diversification of the Mycorrhizal Mutualists.</title>
        <authorList>
            <consortium name="DOE Joint Genome Institute"/>
            <consortium name="Mycorrhizal Genomics Consortium"/>
            <person name="Kohler A."/>
            <person name="Kuo A."/>
            <person name="Nagy L.G."/>
            <person name="Floudas D."/>
            <person name="Copeland A."/>
            <person name="Barry K.W."/>
            <person name="Cichocki N."/>
            <person name="Veneault-Fourrey C."/>
            <person name="LaButti K."/>
            <person name="Lindquist E.A."/>
            <person name="Lipzen A."/>
            <person name="Lundell T."/>
            <person name="Morin E."/>
            <person name="Murat C."/>
            <person name="Riley R."/>
            <person name="Ohm R."/>
            <person name="Sun H."/>
            <person name="Tunlid A."/>
            <person name="Henrissat B."/>
            <person name="Grigoriev I.V."/>
            <person name="Hibbett D.S."/>
            <person name="Martin F."/>
        </authorList>
    </citation>
    <scope>NUCLEOTIDE SEQUENCE [LARGE SCALE GENOMIC DNA]</scope>
    <source>
        <strain evidence="6 7">MD-312</strain>
    </source>
</reference>
<gene>
    <name evidence="6" type="ORF">HYDPIDRAFT_112726</name>
</gene>
<dbReference type="PANTHER" id="PTHR14143">
    <property type="entry name" value="INTERFERON-INDUCIBLE GTPASE FAMILY MEMBER"/>
    <property type="match status" value="1"/>
</dbReference>
<dbReference type="Gene3D" id="3.40.50.300">
    <property type="entry name" value="P-loop containing nucleotide triphosphate hydrolases"/>
    <property type="match status" value="2"/>
</dbReference>
<dbReference type="HOGENOM" id="CLU_018003_8_1_1"/>
<evidence type="ECO:0000259" key="5">
    <source>
        <dbReference type="Pfam" id="PF04548"/>
    </source>
</evidence>
<dbReference type="Pfam" id="PF01926">
    <property type="entry name" value="MMR_HSR1"/>
    <property type="match status" value="1"/>
</dbReference>
<dbReference type="OrthoDB" id="8954335at2759"/>
<dbReference type="AlphaFoldDB" id="A0A0C9VZC3"/>
<keyword evidence="7" id="KW-1185">Reference proteome</keyword>
<sequence length="554" mass="62461">MHRLFQIGRKYDFRSKSNGPRSNSASPLLESSTPRTKNNRVEKVQEPVVTSDDLVTDDIIIAVIGPTGSGKSSFIRKVAEIQEEDGGHVWESCTSEVKATSFMDKRSGLDMVLVDTPGFDDTTKTESDILKMISEWLNASYKKQVLLAGILYFHRISDDRTPRMSSKNLRGFKQLCGETAPERTVLTTTMWDEVEESTGIERLKELESSHWKGMITKGSKTFPYKNTAESAQDLIQLVIANAEKRRGKGQEPAVSVTLDDLATDDIIVAVMGPTGSGKSSFISKVTGIRDDGVGHTLKSFTSEVKATKIIDKRSGLDIVLVDTPGFDDTNKTDLEILNMISDWLNASYKKHVLLAGIFYFHRISDNRMAGTPLKNLRVFKQLCGEMALEQIVLTTTMWDEVEESTGTERLKELESNYWKGMIIGGSRTFPYKNTTKSAQDLIQLVIANAEKKRQVQLQQEMSDLGRELRETGAGQELFSRMELLAERQLLLLRKINAEKKRAKDQGTLVDLQREYDELRTSMAQTLREMHTLKLPLKRRIIRFFAQSKTDDLPK</sequence>
<dbReference type="InterPro" id="IPR006703">
    <property type="entry name" value="G_AIG1"/>
</dbReference>
<dbReference type="PANTHER" id="PTHR14143:SF1">
    <property type="entry name" value="IRG-TYPE G DOMAIN-CONTAINING PROTEIN"/>
    <property type="match status" value="1"/>
</dbReference>
<feature type="region of interest" description="Disordered" evidence="3">
    <location>
        <begin position="13"/>
        <end position="43"/>
    </location>
</feature>
<evidence type="ECO:0000256" key="3">
    <source>
        <dbReference type="SAM" id="MobiDB-lite"/>
    </source>
</evidence>
<dbReference type="Proteomes" id="UP000053820">
    <property type="component" value="Unassembled WGS sequence"/>
</dbReference>
<evidence type="ECO:0000256" key="1">
    <source>
        <dbReference type="ARBA" id="ARBA00022741"/>
    </source>
</evidence>
<evidence type="ECO:0000256" key="2">
    <source>
        <dbReference type="SAM" id="Coils"/>
    </source>
</evidence>
<feature type="domain" description="G" evidence="4">
    <location>
        <begin position="61"/>
        <end position="133"/>
    </location>
</feature>
<evidence type="ECO:0000313" key="6">
    <source>
        <dbReference type="EMBL" id="KIJ63775.1"/>
    </source>
</evidence>
<accession>A0A0C9VZC3</accession>
<name>A0A0C9VZC3_9AGAM</name>
<keyword evidence="1" id="KW-0547">Nucleotide-binding</keyword>
<dbReference type="SUPFAM" id="SSF52540">
    <property type="entry name" value="P-loop containing nucleoside triphosphate hydrolases"/>
    <property type="match status" value="2"/>
</dbReference>